<comment type="subcellular location">
    <subcellularLocation>
        <location evidence="1 4">Cytoplasm</location>
    </subcellularLocation>
</comment>
<protein>
    <recommendedName>
        <fullName evidence="4">Chaperone NapD</fullName>
    </recommendedName>
    <alternativeName>
        <fullName evidence="4">NapA signal peptide-binding chaperone NapD</fullName>
    </alternativeName>
</protein>
<evidence type="ECO:0000256" key="1">
    <source>
        <dbReference type="ARBA" id="ARBA00004496"/>
    </source>
</evidence>
<sequence>MPEQRYAETANEYHVASFVAHAQPQYIKQLTADIKNSEGAEIHAISDEGKIVFTIEAPSQKKIAMLIDQLKHHIGLFSLSPVYHQFLTEEQSAESKEVNI</sequence>
<dbReference type="PANTHER" id="PTHR38603">
    <property type="entry name" value="CHAPERONE NAPD"/>
    <property type="match status" value="1"/>
</dbReference>
<dbReference type="Proteomes" id="UP001157186">
    <property type="component" value="Unassembled WGS sequence"/>
</dbReference>
<proteinExistence type="inferred from homology"/>
<comment type="similarity">
    <text evidence="4">Belongs to the NapD family.</text>
</comment>
<comment type="caution">
    <text evidence="5">The sequence shown here is derived from an EMBL/GenBank/DDBJ whole genome shotgun (WGS) entry which is preliminary data.</text>
</comment>
<dbReference type="HAMAP" id="MF_02200">
    <property type="entry name" value="NapD"/>
    <property type="match status" value="1"/>
</dbReference>
<keyword evidence="6" id="KW-1185">Reference proteome</keyword>
<dbReference type="RefSeq" id="WP_284245570.1">
    <property type="nucleotide sequence ID" value="NZ_BSST01000001.1"/>
</dbReference>
<gene>
    <name evidence="4 5" type="primary">napD</name>
    <name evidence="5" type="ORF">tinsulaeT_29890</name>
</gene>
<comment type="subunit">
    <text evidence="4">Interacts with the cytoplasmic NapA precursor.</text>
</comment>
<dbReference type="Gene3D" id="3.30.70.920">
    <property type="match status" value="1"/>
</dbReference>
<evidence type="ECO:0000256" key="3">
    <source>
        <dbReference type="ARBA" id="ARBA00023186"/>
    </source>
</evidence>
<accession>A0ABQ6GVD0</accession>
<comment type="function">
    <text evidence="4">Chaperone for NapA, the catalytic subunit of the periplasmic nitrate reductase. It binds directly and specifically to the twin-arginine signal peptide of NapA, preventing premature interaction with the Tat translocase and premature export.</text>
</comment>
<keyword evidence="2 4" id="KW-0963">Cytoplasm</keyword>
<keyword evidence="3 4" id="KW-0143">Chaperone</keyword>
<dbReference type="PANTHER" id="PTHR38603:SF1">
    <property type="entry name" value="CHAPERONE NAPD"/>
    <property type="match status" value="1"/>
</dbReference>
<organism evidence="5 6">
    <name type="scientific">Thalassotalea insulae</name>
    <dbReference type="NCBI Taxonomy" id="2056778"/>
    <lineage>
        <taxon>Bacteria</taxon>
        <taxon>Pseudomonadati</taxon>
        <taxon>Pseudomonadota</taxon>
        <taxon>Gammaproteobacteria</taxon>
        <taxon>Alteromonadales</taxon>
        <taxon>Colwelliaceae</taxon>
        <taxon>Thalassotalea</taxon>
    </lineage>
</organism>
<dbReference type="Pfam" id="PF03927">
    <property type="entry name" value="NapD"/>
    <property type="match status" value="1"/>
</dbReference>
<evidence type="ECO:0000256" key="4">
    <source>
        <dbReference type="HAMAP-Rule" id="MF_02200"/>
    </source>
</evidence>
<evidence type="ECO:0000256" key="2">
    <source>
        <dbReference type="ARBA" id="ARBA00022490"/>
    </source>
</evidence>
<name>A0ABQ6GVD0_9GAMM</name>
<reference evidence="5 6" key="1">
    <citation type="submission" date="2023-03" db="EMBL/GenBank/DDBJ databases">
        <title>Draft genome sequence of Thalassotalea insulae KCTC 62186T.</title>
        <authorList>
            <person name="Sawabe T."/>
        </authorList>
    </citation>
    <scope>NUCLEOTIDE SEQUENCE [LARGE SCALE GENOMIC DNA]</scope>
    <source>
        <strain evidence="5 6">KCTC 62186</strain>
    </source>
</reference>
<dbReference type="EMBL" id="BSST01000001">
    <property type="protein sequence ID" value="GLX79649.1"/>
    <property type="molecule type" value="Genomic_DNA"/>
</dbReference>
<dbReference type="InterPro" id="IPR005623">
    <property type="entry name" value="Chaperone_NapD_NO3_reduct"/>
</dbReference>
<evidence type="ECO:0000313" key="5">
    <source>
        <dbReference type="EMBL" id="GLX79649.1"/>
    </source>
</evidence>
<evidence type="ECO:0000313" key="6">
    <source>
        <dbReference type="Proteomes" id="UP001157186"/>
    </source>
</evidence>